<dbReference type="EMBL" id="JARGYT010000017">
    <property type="protein sequence ID" value="MDZ5762049.1"/>
    <property type="molecule type" value="Genomic_DNA"/>
</dbReference>
<dbReference type="PRINTS" id="PR00411">
    <property type="entry name" value="PNDRDTASEI"/>
</dbReference>
<evidence type="ECO:0000256" key="11">
    <source>
        <dbReference type="ARBA" id="ARBA00023284"/>
    </source>
</evidence>
<evidence type="ECO:0000256" key="7">
    <source>
        <dbReference type="ARBA" id="ARBA00022827"/>
    </source>
</evidence>
<dbReference type="InterPro" id="IPR012999">
    <property type="entry name" value="Pyr_OxRdtase_I_AS"/>
</dbReference>
<evidence type="ECO:0000313" key="17">
    <source>
        <dbReference type="Proteomes" id="UP001293791"/>
    </source>
</evidence>
<dbReference type="PRINTS" id="PR00368">
    <property type="entry name" value="FADPNR"/>
</dbReference>
<dbReference type="EC" id="1.8.1.4" evidence="3 13"/>
<dbReference type="InterPro" id="IPR006258">
    <property type="entry name" value="Lipoamide_DH"/>
</dbReference>
<dbReference type="InterPro" id="IPR023753">
    <property type="entry name" value="FAD/NAD-binding_dom"/>
</dbReference>
<evidence type="ECO:0000256" key="2">
    <source>
        <dbReference type="ARBA" id="ARBA00007532"/>
    </source>
</evidence>
<dbReference type="InterPro" id="IPR016156">
    <property type="entry name" value="FAD/NAD-linked_Rdtase_dimer_sf"/>
</dbReference>
<dbReference type="PIRSF" id="PIRSF000350">
    <property type="entry name" value="Mercury_reductase_MerA"/>
    <property type="match status" value="1"/>
</dbReference>
<evidence type="ECO:0000256" key="6">
    <source>
        <dbReference type="ARBA" id="ARBA00022630"/>
    </source>
</evidence>
<dbReference type="NCBIfam" id="TIGR01350">
    <property type="entry name" value="lipoamide_DH"/>
    <property type="match status" value="1"/>
</dbReference>
<dbReference type="InterPro" id="IPR036188">
    <property type="entry name" value="FAD/NAD-bd_sf"/>
</dbReference>
<comment type="caution">
    <text evidence="16">The sequence shown here is derived from an EMBL/GenBank/DDBJ whole genome shotgun (WGS) entry which is preliminary data.</text>
</comment>
<evidence type="ECO:0000256" key="12">
    <source>
        <dbReference type="ARBA" id="ARBA00049187"/>
    </source>
</evidence>
<evidence type="ECO:0000256" key="1">
    <source>
        <dbReference type="ARBA" id="ARBA00004496"/>
    </source>
</evidence>
<keyword evidence="8 13" id="KW-0560">Oxidoreductase</keyword>
<dbReference type="SUPFAM" id="SSF51905">
    <property type="entry name" value="FAD/NAD(P)-binding domain"/>
    <property type="match status" value="1"/>
</dbReference>
<comment type="subcellular location">
    <subcellularLocation>
        <location evidence="1">Cytoplasm</location>
    </subcellularLocation>
</comment>
<dbReference type="PANTHER" id="PTHR22912">
    <property type="entry name" value="DISULFIDE OXIDOREDUCTASE"/>
    <property type="match status" value="1"/>
</dbReference>
<dbReference type="InterPro" id="IPR004099">
    <property type="entry name" value="Pyr_nucl-diS_OxRdtase_dimer"/>
</dbReference>
<dbReference type="PANTHER" id="PTHR22912:SF217">
    <property type="entry name" value="DIHYDROLIPOYL DEHYDROGENASE"/>
    <property type="match status" value="1"/>
</dbReference>
<sequence length="454" mass="49072">MKFDLVVIGAGPGGYVAAIRGAQLGMKTAVIEKEHLGGVCLNFGCIPTKALLKAADIYKTIKNSEEFGISCKDVSFDIKKIVERSRNVAQKLSKGIEFLLQKNNVTLFKGHATLSGNSKIDVKNSSENISAKNIIIATGARARKLDGLCEGIWYYKEAMLPSKLPESILIIGSGAIGMEFASLYNEFGSNVTVLEVCDTILRTEDEEISRMARKEFESRGIKIITGAKLESLTKEGDKFSAKISCIKEKVTFENVICAVGVQPNIENIGIENTKIEILDGYIKTNDNFETREKGVYAIGDVTSPPWLAHKASHEGIACVDGISGLSVHKLDKNMIPACIYSNPQIASVGISENEAKKLGLKVKVGKFPFSASGKAIAMGDDFGIIKMIFDANTGEILGAHMIGNGVTELIHSVTVAKSLESTEKELMNSIFPHPTLSESIHEATLAAFNRAIHI</sequence>
<organism evidence="16 17">
    <name type="scientific">Candidatus Cyrtobacter comes</name>
    <dbReference type="NCBI Taxonomy" id="675776"/>
    <lineage>
        <taxon>Bacteria</taxon>
        <taxon>Pseudomonadati</taxon>
        <taxon>Pseudomonadota</taxon>
        <taxon>Alphaproteobacteria</taxon>
        <taxon>Rickettsiales</taxon>
        <taxon>Candidatus Midichloriaceae</taxon>
        <taxon>Candidatus Cyrtobacter</taxon>
    </lineage>
</organism>
<keyword evidence="11 13" id="KW-0676">Redox-active center</keyword>
<dbReference type="SUPFAM" id="SSF55424">
    <property type="entry name" value="FAD/NAD-linked reductases, dimerisation (C-terminal) domain"/>
    <property type="match status" value="1"/>
</dbReference>
<dbReference type="Gene3D" id="3.30.390.30">
    <property type="match status" value="1"/>
</dbReference>
<evidence type="ECO:0000256" key="9">
    <source>
        <dbReference type="ARBA" id="ARBA00023027"/>
    </source>
</evidence>
<dbReference type="InterPro" id="IPR050151">
    <property type="entry name" value="Class-I_Pyr_Nuc-Dis_Oxidored"/>
</dbReference>
<dbReference type="Pfam" id="PF02852">
    <property type="entry name" value="Pyr_redox_dim"/>
    <property type="match status" value="1"/>
</dbReference>
<dbReference type="Proteomes" id="UP001293791">
    <property type="component" value="Unassembled WGS sequence"/>
</dbReference>
<evidence type="ECO:0000256" key="4">
    <source>
        <dbReference type="ARBA" id="ARBA00016961"/>
    </source>
</evidence>
<comment type="miscellaneous">
    <text evidence="13">The active site is a redox-active disulfide bond.</text>
</comment>
<accession>A0ABU5L7E8</accession>
<dbReference type="Gene3D" id="3.50.50.60">
    <property type="entry name" value="FAD/NAD(P)-binding domain"/>
    <property type="match status" value="2"/>
</dbReference>
<name>A0ABU5L7E8_9RICK</name>
<evidence type="ECO:0000259" key="15">
    <source>
        <dbReference type="Pfam" id="PF07992"/>
    </source>
</evidence>
<protein>
    <recommendedName>
        <fullName evidence="4 13">Dihydrolipoyl dehydrogenase</fullName>
        <ecNumber evidence="3 13">1.8.1.4</ecNumber>
    </recommendedName>
</protein>
<keyword evidence="9 13" id="KW-0520">NAD</keyword>
<comment type="catalytic activity">
    <reaction evidence="12 13">
        <text>N(6)-[(R)-dihydrolipoyl]-L-lysyl-[protein] + NAD(+) = N(6)-[(R)-lipoyl]-L-lysyl-[protein] + NADH + H(+)</text>
        <dbReference type="Rhea" id="RHEA:15045"/>
        <dbReference type="Rhea" id="RHEA-COMP:10474"/>
        <dbReference type="Rhea" id="RHEA-COMP:10475"/>
        <dbReference type="ChEBI" id="CHEBI:15378"/>
        <dbReference type="ChEBI" id="CHEBI:57540"/>
        <dbReference type="ChEBI" id="CHEBI:57945"/>
        <dbReference type="ChEBI" id="CHEBI:83099"/>
        <dbReference type="ChEBI" id="CHEBI:83100"/>
        <dbReference type="EC" id="1.8.1.4"/>
    </reaction>
</comment>
<evidence type="ECO:0000256" key="8">
    <source>
        <dbReference type="ARBA" id="ARBA00023002"/>
    </source>
</evidence>
<reference evidence="16 17" key="1">
    <citation type="submission" date="2023-02" db="EMBL/GenBank/DDBJ databases">
        <title>Host association and intracellularity evolved multiple times independently in the Rickettsiales.</title>
        <authorList>
            <person name="Castelli M."/>
            <person name="Nardi T."/>
            <person name="Gammuto L."/>
            <person name="Bellinzona G."/>
            <person name="Sabaneyeva E."/>
            <person name="Potekhin A."/>
            <person name="Serra V."/>
            <person name="Petroni G."/>
            <person name="Sassera D."/>
        </authorList>
    </citation>
    <scope>NUCLEOTIDE SEQUENCE [LARGE SCALE GENOMIC DNA]</scope>
    <source>
        <strain evidence="16 17">BOD18</strain>
    </source>
</reference>
<feature type="domain" description="FAD/NAD(P)-binding" evidence="15">
    <location>
        <begin position="3"/>
        <end position="315"/>
    </location>
</feature>
<evidence type="ECO:0000256" key="10">
    <source>
        <dbReference type="ARBA" id="ARBA00023157"/>
    </source>
</evidence>
<evidence type="ECO:0000256" key="13">
    <source>
        <dbReference type="RuleBase" id="RU003692"/>
    </source>
</evidence>
<keyword evidence="10" id="KW-1015">Disulfide bond</keyword>
<gene>
    <name evidence="16" type="ORF">Cyrtocomes_00415</name>
</gene>
<feature type="domain" description="Pyridine nucleotide-disulphide oxidoreductase dimerisation" evidence="14">
    <location>
        <begin position="335"/>
        <end position="443"/>
    </location>
</feature>
<evidence type="ECO:0000256" key="3">
    <source>
        <dbReference type="ARBA" id="ARBA00012608"/>
    </source>
</evidence>
<dbReference type="Pfam" id="PF07992">
    <property type="entry name" value="Pyr_redox_2"/>
    <property type="match status" value="1"/>
</dbReference>
<evidence type="ECO:0000256" key="5">
    <source>
        <dbReference type="ARBA" id="ARBA00022490"/>
    </source>
</evidence>
<keyword evidence="5" id="KW-0963">Cytoplasm</keyword>
<keyword evidence="6 13" id="KW-0285">Flavoprotein</keyword>
<dbReference type="PROSITE" id="PS00076">
    <property type="entry name" value="PYRIDINE_REDOX_1"/>
    <property type="match status" value="1"/>
</dbReference>
<proteinExistence type="inferred from homology"/>
<dbReference type="InterPro" id="IPR001100">
    <property type="entry name" value="Pyr_nuc-diS_OxRdtase"/>
</dbReference>
<comment type="similarity">
    <text evidence="2 13">Belongs to the class-I pyridine nucleotide-disulfide oxidoreductase family.</text>
</comment>
<evidence type="ECO:0000313" key="16">
    <source>
        <dbReference type="EMBL" id="MDZ5762049.1"/>
    </source>
</evidence>
<keyword evidence="17" id="KW-1185">Reference proteome</keyword>
<keyword evidence="7 13" id="KW-0274">FAD</keyword>
<evidence type="ECO:0000259" key="14">
    <source>
        <dbReference type="Pfam" id="PF02852"/>
    </source>
</evidence>
<comment type="cofactor">
    <cofactor evidence="13">
        <name>FAD</name>
        <dbReference type="ChEBI" id="CHEBI:57692"/>
    </cofactor>
    <text evidence="13">Binds 1 FAD per subunit.</text>
</comment>
<dbReference type="RefSeq" id="WP_322497536.1">
    <property type="nucleotide sequence ID" value="NZ_JARGYT010000017.1"/>
</dbReference>